<proteinExistence type="inferred from homology"/>
<dbReference type="GO" id="GO:0016459">
    <property type="term" value="C:myosin complex"/>
    <property type="evidence" value="ECO:0007669"/>
    <property type="project" value="UniProtKB-KW"/>
</dbReference>
<dbReference type="OrthoDB" id="6108017at2759"/>
<dbReference type="GO" id="GO:0005524">
    <property type="term" value="F:ATP binding"/>
    <property type="evidence" value="ECO:0007669"/>
    <property type="project" value="UniProtKB-KW"/>
</dbReference>
<dbReference type="EMBL" id="KN790177">
    <property type="protein sequence ID" value="KIH42997.1"/>
    <property type="molecule type" value="Genomic_DNA"/>
</dbReference>
<dbReference type="PROSITE" id="PS51456">
    <property type="entry name" value="MYOSIN_MOTOR"/>
    <property type="match status" value="1"/>
</dbReference>
<gene>
    <name evidence="7" type="ORF">ANCDUO_27011</name>
</gene>
<keyword evidence="3 5" id="KW-0518">Myosin</keyword>
<evidence type="ECO:0000256" key="1">
    <source>
        <dbReference type="ARBA" id="ARBA00022741"/>
    </source>
</evidence>
<evidence type="ECO:0000313" key="7">
    <source>
        <dbReference type="EMBL" id="KIH42997.1"/>
    </source>
</evidence>
<keyword evidence="5" id="KW-0009">Actin-binding</keyword>
<dbReference type="InterPro" id="IPR001609">
    <property type="entry name" value="Myosin_head_motor_dom-like"/>
</dbReference>
<dbReference type="AlphaFoldDB" id="A0A0C2C055"/>
<dbReference type="PANTHER" id="PTHR46049">
    <property type="entry name" value="AGAP003327-PA"/>
    <property type="match status" value="1"/>
</dbReference>
<accession>A0A0C2C055</accession>
<comment type="caution">
    <text evidence="5">Lacks conserved residue(s) required for the propagation of feature annotation.</text>
</comment>
<dbReference type="InterPro" id="IPR051724">
    <property type="entry name" value="Actin_motor_Myosin"/>
</dbReference>
<keyword evidence="1" id="KW-0547">Nucleotide-binding</keyword>
<keyword evidence="4" id="KW-0505">Motor protein</keyword>
<evidence type="ECO:0000256" key="2">
    <source>
        <dbReference type="ARBA" id="ARBA00022840"/>
    </source>
</evidence>
<comment type="similarity">
    <text evidence="5">Belongs to the TRAFAC class myosin-kinesin ATPase superfamily. Myosin family.</text>
</comment>
<dbReference type="Gene3D" id="1.20.58.530">
    <property type="match status" value="1"/>
</dbReference>
<dbReference type="Proteomes" id="UP000054047">
    <property type="component" value="Unassembled WGS sequence"/>
</dbReference>
<dbReference type="SUPFAM" id="SSF52540">
    <property type="entry name" value="P-loop containing nucleoside triphosphate hydrolases"/>
    <property type="match status" value="1"/>
</dbReference>
<dbReference type="Pfam" id="PF00063">
    <property type="entry name" value="Myosin_head"/>
    <property type="match status" value="1"/>
</dbReference>
<evidence type="ECO:0000259" key="6">
    <source>
        <dbReference type="PROSITE" id="PS51456"/>
    </source>
</evidence>
<keyword evidence="2" id="KW-0067">ATP-binding</keyword>
<keyword evidence="8" id="KW-1185">Reference proteome</keyword>
<evidence type="ECO:0000256" key="5">
    <source>
        <dbReference type="PROSITE-ProRule" id="PRU00782"/>
    </source>
</evidence>
<dbReference type="GO" id="GO:0003779">
    <property type="term" value="F:actin binding"/>
    <property type="evidence" value="ECO:0007669"/>
    <property type="project" value="UniProtKB-KW"/>
</dbReference>
<sequence length="72" mass="8310">MHLLLRIFDNVDYVENGTISGTIRGKGVTVSGQFRKSLDQLMQQLNHTEPFFIRCIKPNEFKRALKKPGNVY</sequence>
<dbReference type="GO" id="GO:0003774">
    <property type="term" value="F:cytoskeletal motor activity"/>
    <property type="evidence" value="ECO:0007669"/>
    <property type="project" value="InterPro"/>
</dbReference>
<dbReference type="PANTHER" id="PTHR46049:SF5">
    <property type="entry name" value="PLECKSTRIN HOMOLOGY DOMAIN-CONTAINING FAMILY H MEMBER 3"/>
    <property type="match status" value="1"/>
</dbReference>
<organism evidence="7 8">
    <name type="scientific">Ancylostoma duodenale</name>
    <dbReference type="NCBI Taxonomy" id="51022"/>
    <lineage>
        <taxon>Eukaryota</taxon>
        <taxon>Metazoa</taxon>
        <taxon>Ecdysozoa</taxon>
        <taxon>Nematoda</taxon>
        <taxon>Chromadorea</taxon>
        <taxon>Rhabditida</taxon>
        <taxon>Rhabditina</taxon>
        <taxon>Rhabditomorpha</taxon>
        <taxon>Strongyloidea</taxon>
        <taxon>Ancylostomatidae</taxon>
        <taxon>Ancylostomatinae</taxon>
        <taxon>Ancylostoma</taxon>
    </lineage>
</organism>
<name>A0A0C2C055_9BILA</name>
<evidence type="ECO:0000256" key="3">
    <source>
        <dbReference type="ARBA" id="ARBA00023123"/>
    </source>
</evidence>
<reference evidence="7 8" key="1">
    <citation type="submission" date="2013-12" db="EMBL/GenBank/DDBJ databases">
        <title>Draft genome of the parsitic nematode Ancylostoma duodenale.</title>
        <authorList>
            <person name="Mitreva M."/>
        </authorList>
    </citation>
    <scope>NUCLEOTIDE SEQUENCE [LARGE SCALE GENOMIC DNA]</scope>
    <source>
        <strain evidence="7 8">Zhejiang</strain>
    </source>
</reference>
<evidence type="ECO:0000313" key="8">
    <source>
        <dbReference type="Proteomes" id="UP000054047"/>
    </source>
</evidence>
<protein>
    <recommendedName>
        <fullName evidence="6">Myosin motor domain-containing protein</fullName>
    </recommendedName>
</protein>
<feature type="domain" description="Myosin motor" evidence="6">
    <location>
        <begin position="1"/>
        <end position="72"/>
    </location>
</feature>
<dbReference type="InterPro" id="IPR027417">
    <property type="entry name" value="P-loop_NTPase"/>
</dbReference>
<dbReference type="InterPro" id="IPR036961">
    <property type="entry name" value="Kinesin_motor_dom_sf"/>
</dbReference>
<feature type="region of interest" description="Actin-binding" evidence="5">
    <location>
        <begin position="38"/>
        <end position="60"/>
    </location>
</feature>
<evidence type="ECO:0000256" key="4">
    <source>
        <dbReference type="ARBA" id="ARBA00023175"/>
    </source>
</evidence>
<dbReference type="Gene3D" id="3.40.850.10">
    <property type="entry name" value="Kinesin motor domain"/>
    <property type="match status" value="1"/>
</dbReference>